<dbReference type="Pfam" id="PF04672">
    <property type="entry name" value="Methyltransf_19"/>
    <property type="match status" value="1"/>
</dbReference>
<accession>A0A1T3P4E8</accession>
<proteinExistence type="predicted"/>
<dbReference type="SUPFAM" id="SSF53335">
    <property type="entry name" value="S-adenosyl-L-methionine-dependent methyltransferases"/>
    <property type="match status" value="1"/>
</dbReference>
<sequence length="291" mass="32074">MTSIPAGDAGEGTENAWRLPRLDEVETKLPTRIVTTVPHTARIYDYLLGGKNNFAVDRAAADAIVATIPDLAVSLRLNRLFLRRAVRYAARRGIRQFLDIGTGIPTSGNTHEVAHEIAPDARVAYVDNDPIVLVHGRALMTDAGPGRTTFTQADLRAPEDILSAPEVLEVIDFDQPVALMLVAILHFIRDDEKPHDIVARLRDALPAKSMLLLSHASFDANPHQGRKGAEGWKNASAEMTMRPYDEIRTMFTGFDLVEPGLRTHWNPDGEPEHPLDEVENVWGYGAVGIKP</sequence>
<reference evidence="1 2" key="1">
    <citation type="submission" date="2017-03" db="EMBL/GenBank/DDBJ databases">
        <title>Draft genome sequence of Streptomyces scabrisporus NF3, endophyte isolated from Amphipterygium adstringens.</title>
        <authorList>
            <person name="Vazquez M."/>
            <person name="Ceapa C.D."/>
            <person name="Rodriguez Luna D."/>
            <person name="Sanchez Esquivel S."/>
        </authorList>
    </citation>
    <scope>NUCLEOTIDE SEQUENCE [LARGE SCALE GENOMIC DNA]</scope>
    <source>
        <strain evidence="1 2">NF3</strain>
    </source>
</reference>
<dbReference type="AlphaFoldDB" id="A0A1T3P4E8"/>
<keyword evidence="1" id="KW-0808">Transferase</keyword>
<dbReference type="PIRSF" id="PIRSF017393">
    <property type="entry name" value="MTase_SAV2177"/>
    <property type="match status" value="1"/>
</dbReference>
<dbReference type="RefSeq" id="WP_078978129.1">
    <property type="nucleotide sequence ID" value="NZ_MWQN01000001.1"/>
</dbReference>
<dbReference type="EMBL" id="MWQN01000001">
    <property type="protein sequence ID" value="OPC83831.1"/>
    <property type="molecule type" value="Genomic_DNA"/>
</dbReference>
<protein>
    <submittedName>
        <fullName evidence="1">Methyltransferase</fullName>
    </submittedName>
</protein>
<dbReference type="InterPro" id="IPR029063">
    <property type="entry name" value="SAM-dependent_MTases_sf"/>
</dbReference>
<gene>
    <name evidence="1" type="ORF">B4N89_25420</name>
</gene>
<dbReference type="CDD" id="cd02440">
    <property type="entry name" value="AdoMet_MTases"/>
    <property type="match status" value="1"/>
</dbReference>
<keyword evidence="1" id="KW-0489">Methyltransferase</keyword>
<keyword evidence="2" id="KW-1185">Reference proteome</keyword>
<dbReference type="GO" id="GO:0008168">
    <property type="term" value="F:methyltransferase activity"/>
    <property type="evidence" value="ECO:0007669"/>
    <property type="project" value="UniProtKB-KW"/>
</dbReference>
<dbReference type="STRING" id="159449.B4N89_25420"/>
<dbReference type="InterPro" id="IPR006764">
    <property type="entry name" value="SAM_dep_MeTrfase_SAV2177_type"/>
</dbReference>
<evidence type="ECO:0000313" key="1">
    <source>
        <dbReference type="EMBL" id="OPC83831.1"/>
    </source>
</evidence>
<evidence type="ECO:0000313" key="2">
    <source>
        <dbReference type="Proteomes" id="UP000190037"/>
    </source>
</evidence>
<organism evidence="1 2">
    <name type="scientific">Embleya scabrispora</name>
    <dbReference type="NCBI Taxonomy" id="159449"/>
    <lineage>
        <taxon>Bacteria</taxon>
        <taxon>Bacillati</taxon>
        <taxon>Actinomycetota</taxon>
        <taxon>Actinomycetes</taxon>
        <taxon>Kitasatosporales</taxon>
        <taxon>Streptomycetaceae</taxon>
        <taxon>Embleya</taxon>
    </lineage>
</organism>
<dbReference type="eggNOG" id="COG3315">
    <property type="taxonomic scope" value="Bacteria"/>
</dbReference>
<dbReference type="OrthoDB" id="4134439at2"/>
<dbReference type="Proteomes" id="UP000190037">
    <property type="component" value="Unassembled WGS sequence"/>
</dbReference>
<comment type="caution">
    <text evidence="1">The sequence shown here is derived from an EMBL/GenBank/DDBJ whole genome shotgun (WGS) entry which is preliminary data.</text>
</comment>
<dbReference type="GO" id="GO:0032259">
    <property type="term" value="P:methylation"/>
    <property type="evidence" value="ECO:0007669"/>
    <property type="project" value="UniProtKB-KW"/>
</dbReference>
<dbReference type="Gene3D" id="3.40.50.150">
    <property type="entry name" value="Vaccinia Virus protein VP39"/>
    <property type="match status" value="1"/>
</dbReference>
<name>A0A1T3P4E8_9ACTN</name>